<accession>M0L2I4</accession>
<name>M0L2I4_9EURY</name>
<evidence type="ECO:0000256" key="1">
    <source>
        <dbReference type="SAM" id="MobiDB-lite"/>
    </source>
</evidence>
<evidence type="ECO:0000313" key="2">
    <source>
        <dbReference type="EMBL" id="EMA27308.1"/>
    </source>
</evidence>
<evidence type="ECO:0000313" key="3">
    <source>
        <dbReference type="Proteomes" id="UP000011607"/>
    </source>
</evidence>
<reference evidence="2 3" key="1">
    <citation type="journal article" date="2014" name="PLoS Genet.">
        <title>Phylogenetically driven sequencing of extremely halophilic archaea reveals strategies for static and dynamic osmo-response.</title>
        <authorList>
            <person name="Becker E.A."/>
            <person name="Seitzer P.M."/>
            <person name="Tritt A."/>
            <person name="Larsen D."/>
            <person name="Krusor M."/>
            <person name="Yao A.I."/>
            <person name="Wu D."/>
            <person name="Madern D."/>
            <person name="Eisen J.A."/>
            <person name="Darling A.E."/>
            <person name="Facciotti M.T."/>
        </authorList>
    </citation>
    <scope>NUCLEOTIDE SEQUENCE [LARGE SCALE GENOMIC DNA]</scope>
    <source>
        <strain evidence="2 3">JCM 10879</strain>
    </source>
</reference>
<sequence>MNDKRTEYRKNGKRLMTDGGREQDNYTVGGFREFQDGNLERDPDEVLQHSGFVRDEQVDRQLAMRAIHHDVDRWDGKAAKDYMAVGKNRDILKASGSETARNALENGDTLTLKHYIGDPSQEADLAGIKAVTRLQEIVAGPAPVIVILGEMGAGKTDFAGLCGQLRERWVDGDLLVGSNIRTLDRIDRWVRDDGSVEDGWIPHYPLLEEWVQQDGDPVDNPQQPKLFIGDEFSSNASGTGEDGHKVRQKMGPLVYKIRKYGGALIYIAHGESSIHPMLWRVGTIIKKKSKKRAIVADRVSGGKLQDVDPRPLEGIPPTDWNFNTKDEADWSWEAPSSDDKEDDPIAEEDVKRVAAWTMEECRRQGMSARETAEFVPYSHATVSNWWKEIDEGGEKANWVNTVEQVIA</sequence>
<feature type="region of interest" description="Disordered" evidence="1">
    <location>
        <begin position="1"/>
        <end position="27"/>
    </location>
</feature>
<dbReference type="AlphaFoldDB" id="M0L2I4"/>
<dbReference type="STRING" id="1227454.C446_17906"/>
<comment type="caution">
    <text evidence="2">The sequence shown here is derived from an EMBL/GenBank/DDBJ whole genome shotgun (WGS) entry which is preliminary data.</text>
</comment>
<proteinExistence type="predicted"/>
<dbReference type="EMBL" id="AOMA01000203">
    <property type="protein sequence ID" value="EMA27308.1"/>
    <property type="molecule type" value="Genomic_DNA"/>
</dbReference>
<feature type="compositionally biased region" description="Basic and acidic residues" evidence="1">
    <location>
        <begin position="1"/>
        <end position="24"/>
    </location>
</feature>
<dbReference type="Proteomes" id="UP000011607">
    <property type="component" value="Unassembled WGS sequence"/>
</dbReference>
<protein>
    <submittedName>
        <fullName evidence="2">Uncharacterized protein</fullName>
    </submittedName>
</protein>
<keyword evidence="3" id="KW-1185">Reference proteome</keyword>
<organism evidence="2 3">
    <name type="scientific">Halobiforma nitratireducens JCM 10879</name>
    <dbReference type="NCBI Taxonomy" id="1227454"/>
    <lineage>
        <taxon>Archaea</taxon>
        <taxon>Methanobacteriati</taxon>
        <taxon>Methanobacteriota</taxon>
        <taxon>Stenosarchaea group</taxon>
        <taxon>Halobacteria</taxon>
        <taxon>Halobacteriales</taxon>
        <taxon>Natrialbaceae</taxon>
        <taxon>Halobiforma</taxon>
    </lineage>
</organism>
<dbReference type="PATRIC" id="fig|1227454.3.peg.3653"/>
<feature type="region of interest" description="Disordered" evidence="1">
    <location>
        <begin position="307"/>
        <end position="345"/>
    </location>
</feature>
<gene>
    <name evidence="2" type="ORF">C446_17906</name>
</gene>
<dbReference type="eggNOG" id="arCOG08166">
    <property type="taxonomic scope" value="Archaea"/>
</dbReference>